<organism evidence="1 2">
    <name type="scientific">Capnocytophaga gingivalis</name>
    <dbReference type="NCBI Taxonomy" id="1017"/>
    <lineage>
        <taxon>Bacteria</taxon>
        <taxon>Pseudomonadati</taxon>
        <taxon>Bacteroidota</taxon>
        <taxon>Flavobacteriia</taxon>
        <taxon>Flavobacteriales</taxon>
        <taxon>Flavobacteriaceae</taxon>
        <taxon>Capnocytophaga</taxon>
    </lineage>
</organism>
<dbReference type="AlphaFoldDB" id="A0A250FRW2"/>
<evidence type="ECO:0000313" key="1">
    <source>
        <dbReference type="EMBL" id="ATA87860.1"/>
    </source>
</evidence>
<protein>
    <submittedName>
        <fullName evidence="1">Uncharacterized protein</fullName>
    </submittedName>
</protein>
<sequence>MSYELCNIGEDFTREIRHVLLFDAANFTFNQNLRALTPDPNAALVKLRVAHPSGYNRKISLKEQNHNDYFDMKVTFPIYELSKEVRLKLISMHKKRKYVVALVSAQEMLVVGNHREPFSLTIDDDIVDNGTGKDLFTISLTGQTIIFPTLGKITEKFRVLMFLPPIN</sequence>
<name>A0A250FRW2_9FLAO</name>
<dbReference type="EMBL" id="CP022386">
    <property type="protein sequence ID" value="ATA87860.1"/>
    <property type="molecule type" value="Genomic_DNA"/>
</dbReference>
<dbReference type="RefSeq" id="WP_095911056.1">
    <property type="nucleotide sequence ID" value="NZ_CP022386.1"/>
</dbReference>
<gene>
    <name evidence="1" type="ORF">CGC50_12425</name>
</gene>
<dbReference type="GeneID" id="84809341"/>
<dbReference type="Proteomes" id="UP000217250">
    <property type="component" value="Chromosome"/>
</dbReference>
<reference evidence="2" key="1">
    <citation type="submission" date="2017-06" db="EMBL/GenBank/DDBJ databases">
        <title>Capnocytophaga spp. assemblies.</title>
        <authorList>
            <person name="Gulvik C.A."/>
        </authorList>
    </citation>
    <scope>NUCLEOTIDE SEQUENCE [LARGE SCALE GENOMIC DNA]</scope>
    <source>
        <strain evidence="2">H1496</strain>
    </source>
</reference>
<dbReference type="OrthoDB" id="1274389at2"/>
<dbReference type="KEGG" id="cgh:CGC50_12425"/>
<accession>A0A250FRW2</accession>
<proteinExistence type="predicted"/>
<evidence type="ECO:0000313" key="2">
    <source>
        <dbReference type="Proteomes" id="UP000217250"/>
    </source>
</evidence>